<organism evidence="2 3">
    <name type="scientific">Pristionchus entomophagus</name>
    <dbReference type="NCBI Taxonomy" id="358040"/>
    <lineage>
        <taxon>Eukaryota</taxon>
        <taxon>Metazoa</taxon>
        <taxon>Ecdysozoa</taxon>
        <taxon>Nematoda</taxon>
        <taxon>Chromadorea</taxon>
        <taxon>Rhabditida</taxon>
        <taxon>Rhabditina</taxon>
        <taxon>Diplogasteromorpha</taxon>
        <taxon>Diplogasteroidea</taxon>
        <taxon>Neodiplogasteridae</taxon>
        <taxon>Pristionchus</taxon>
    </lineage>
</organism>
<feature type="signal peptide" evidence="1">
    <location>
        <begin position="1"/>
        <end position="25"/>
    </location>
</feature>
<comment type="caution">
    <text evidence="2">The sequence shown here is derived from an EMBL/GenBank/DDBJ whole genome shotgun (WGS) entry which is preliminary data.</text>
</comment>
<accession>A0AAV5SZN5</accession>
<feature type="chain" id="PRO_5043887707" description="DUF4136 domain-containing protein" evidence="1">
    <location>
        <begin position="26"/>
        <end position="210"/>
    </location>
</feature>
<sequence>LPIYRTSTAVPMLLCALVVLPLALACGPGGGVARDEGAPTAKPTMKFSYSPPVGWTYSKAATGGQSLDEDAAKKRINSDIEFAVIKAVESYGFSTAGVKVENAVKPDGPLTLAQGGVCKPDNGGTDDAPLTRRVRRQAPEDSYIAEGGVVSKKCLADGKDQEFKNKDITISITSPVALPISSWDNIASKVWASLTANAGVKFYGLIEITK</sequence>
<evidence type="ECO:0000313" key="3">
    <source>
        <dbReference type="Proteomes" id="UP001432027"/>
    </source>
</evidence>
<keyword evidence="3" id="KW-1185">Reference proteome</keyword>
<evidence type="ECO:0000256" key="1">
    <source>
        <dbReference type="SAM" id="SignalP"/>
    </source>
</evidence>
<protein>
    <recommendedName>
        <fullName evidence="4">DUF4136 domain-containing protein</fullName>
    </recommendedName>
</protein>
<evidence type="ECO:0000313" key="2">
    <source>
        <dbReference type="EMBL" id="GMS88797.1"/>
    </source>
</evidence>
<reference evidence="2" key="1">
    <citation type="submission" date="2023-10" db="EMBL/GenBank/DDBJ databases">
        <title>Genome assembly of Pristionchus species.</title>
        <authorList>
            <person name="Yoshida K."/>
            <person name="Sommer R.J."/>
        </authorList>
    </citation>
    <scope>NUCLEOTIDE SEQUENCE</scope>
    <source>
        <strain evidence="2">RS0144</strain>
    </source>
</reference>
<feature type="non-terminal residue" evidence="2">
    <location>
        <position position="1"/>
    </location>
</feature>
<dbReference type="EMBL" id="BTSX01000003">
    <property type="protein sequence ID" value="GMS88797.1"/>
    <property type="molecule type" value="Genomic_DNA"/>
</dbReference>
<evidence type="ECO:0008006" key="4">
    <source>
        <dbReference type="Google" id="ProtNLM"/>
    </source>
</evidence>
<name>A0AAV5SZN5_9BILA</name>
<dbReference type="AlphaFoldDB" id="A0AAV5SZN5"/>
<gene>
    <name evidence="2" type="ORF">PENTCL1PPCAC_10972</name>
</gene>
<proteinExistence type="predicted"/>
<keyword evidence="1" id="KW-0732">Signal</keyword>
<dbReference type="Proteomes" id="UP001432027">
    <property type="component" value="Unassembled WGS sequence"/>
</dbReference>